<dbReference type="InterPro" id="IPR051922">
    <property type="entry name" value="Bact_Sporulation_Assoc"/>
</dbReference>
<dbReference type="PANTHER" id="PTHR30032:SF4">
    <property type="entry name" value="AMIDASE ENHANCER"/>
    <property type="match status" value="1"/>
</dbReference>
<dbReference type="Pfam" id="PF08486">
    <property type="entry name" value="SpoIID"/>
    <property type="match status" value="1"/>
</dbReference>
<dbReference type="InterPro" id="IPR013486">
    <property type="entry name" value="SpoIID/LytB"/>
</dbReference>
<dbReference type="NCBIfam" id="TIGR02669">
    <property type="entry name" value="SpoIID_LytB"/>
    <property type="match status" value="1"/>
</dbReference>
<dbReference type="GO" id="GO:0030288">
    <property type="term" value="C:outer membrane-bounded periplasmic space"/>
    <property type="evidence" value="ECO:0007669"/>
    <property type="project" value="TreeGrafter"/>
</dbReference>
<dbReference type="AlphaFoldDB" id="A0A1Z5HTE4"/>
<dbReference type="InterPro" id="IPR013693">
    <property type="entry name" value="SpoIID/LytB_N"/>
</dbReference>
<proteinExistence type="predicted"/>
<evidence type="ECO:0000313" key="3">
    <source>
        <dbReference type="Proteomes" id="UP000197032"/>
    </source>
</evidence>
<accession>A0A1Z5HTE4</accession>
<evidence type="ECO:0000313" key="2">
    <source>
        <dbReference type="EMBL" id="GAW92708.1"/>
    </source>
</evidence>
<dbReference type="RefSeq" id="WP_202820010.1">
    <property type="nucleotide sequence ID" value="NZ_BDGJ01000090.1"/>
</dbReference>
<reference evidence="3" key="1">
    <citation type="journal article" date="2017" name="Appl. Environ. Microbiol.">
        <title>Genomic analysis of Calderihabitans maritimus KKC1, a thermophilic hydrogenogenic carboxydotrophic bacterium isolated from marine sediment.</title>
        <authorList>
            <person name="Omae K."/>
            <person name="Yoneda Y."/>
            <person name="Fukuyama Y."/>
            <person name="Yoshida T."/>
            <person name="Sako Y."/>
        </authorList>
    </citation>
    <scope>NUCLEOTIDE SEQUENCE [LARGE SCALE GENOMIC DNA]</scope>
    <source>
        <strain evidence="3">KKC1</strain>
    </source>
</reference>
<name>A0A1Z5HTE4_9FIRM</name>
<gene>
    <name evidence="2" type="ORF">KKC1_18580</name>
</gene>
<dbReference type="Proteomes" id="UP000197032">
    <property type="component" value="Unassembled WGS sequence"/>
</dbReference>
<comment type="caution">
    <text evidence="2">The sequence shown here is derived from an EMBL/GenBank/DDBJ whole genome shotgun (WGS) entry which is preliminary data.</text>
</comment>
<protein>
    <submittedName>
        <fullName evidence="2">Sporulation protein and related proteins-like</fullName>
    </submittedName>
</protein>
<evidence type="ECO:0000259" key="1">
    <source>
        <dbReference type="Pfam" id="PF08486"/>
    </source>
</evidence>
<keyword evidence="3" id="KW-1185">Reference proteome</keyword>
<feature type="domain" description="Sporulation stage II protein D amidase enhancer LytB N-terminal" evidence="1">
    <location>
        <begin position="128"/>
        <end position="220"/>
    </location>
</feature>
<dbReference type="PANTHER" id="PTHR30032">
    <property type="entry name" value="N-ACETYLMURAMOYL-L-ALANINE AMIDASE-RELATED"/>
    <property type="match status" value="1"/>
</dbReference>
<organism evidence="2 3">
    <name type="scientific">Calderihabitans maritimus</name>
    <dbReference type="NCBI Taxonomy" id="1246530"/>
    <lineage>
        <taxon>Bacteria</taxon>
        <taxon>Bacillati</taxon>
        <taxon>Bacillota</taxon>
        <taxon>Clostridia</taxon>
        <taxon>Neomoorellales</taxon>
        <taxon>Calderihabitantaceae</taxon>
        <taxon>Calderihabitans</taxon>
    </lineage>
</organism>
<sequence>MERKKLVWLIGFLLISFFMSEFKVSAEEIVPIRVRLASGNDAVSFRVVEGKYELVDGALNLPIGSPLPGEIWTIRKEGLNLKVAVNGQLQEIPYEGPLFLTQKDTSQLNLFSYNDTRYRGDLVIYNTQNGLLVVNVLDIEKYLYGVVGREMGYWAEEEALKTQAIVSRTYALSRRNPDRLYDVGLDTFTQVYGGYEAELEPGADRVKKAVDATAGLVIYYDGQLIEAFFHANAGGYTESSENVWSEARPYLKAVPSPWDEYALKYPKQSSGWPANTYSWVKTFTRQELEEQLEQWNEQNQILGRDDRVVRVGKILALKTYRFAKDSRESNASGRVTRLDLIGNRGTKTFWRDTIRSVFGLKSTLFEVKFDSTVSILSGVGEQVEVHNGSSIFAIGAEENRLTPNGNRETYVVKGMESRRVIPKEFRNVTFVGRGHGHGVGLSQWGARGMAAAGHNYQEIIEHYYNQGKKDGRLTIGPYRLKTEGGEK</sequence>
<dbReference type="GO" id="GO:0030435">
    <property type="term" value="P:sporulation resulting in formation of a cellular spore"/>
    <property type="evidence" value="ECO:0007669"/>
    <property type="project" value="InterPro"/>
</dbReference>
<dbReference type="EMBL" id="BDGJ01000090">
    <property type="protein sequence ID" value="GAW92708.1"/>
    <property type="molecule type" value="Genomic_DNA"/>
</dbReference>